<reference evidence="2" key="1">
    <citation type="submission" date="2020-11" db="EMBL/GenBank/DDBJ databases">
        <authorList>
            <consortium name="DOE Joint Genome Institute"/>
            <person name="Ahrendt S."/>
            <person name="Riley R."/>
            <person name="Andreopoulos W."/>
            <person name="Labutti K."/>
            <person name="Pangilinan J."/>
            <person name="Ruiz-Duenas F.J."/>
            <person name="Barrasa J.M."/>
            <person name="Sanchez-Garcia M."/>
            <person name="Camarero S."/>
            <person name="Miyauchi S."/>
            <person name="Serrano A."/>
            <person name="Linde D."/>
            <person name="Babiker R."/>
            <person name="Drula E."/>
            <person name="Ayuso-Fernandez I."/>
            <person name="Pacheco R."/>
            <person name="Padilla G."/>
            <person name="Ferreira P."/>
            <person name="Barriuso J."/>
            <person name="Kellner H."/>
            <person name="Castanera R."/>
            <person name="Alfaro M."/>
            <person name="Ramirez L."/>
            <person name="Pisabarro A.G."/>
            <person name="Kuo A."/>
            <person name="Tritt A."/>
            <person name="Lipzen A."/>
            <person name="He G."/>
            <person name="Yan M."/>
            <person name="Ng V."/>
            <person name="Cullen D."/>
            <person name="Martin F."/>
            <person name="Rosso M.-N."/>
            <person name="Henrissat B."/>
            <person name="Hibbett D."/>
            <person name="Martinez A.T."/>
            <person name="Grigoriev I.V."/>
        </authorList>
    </citation>
    <scope>NUCLEOTIDE SEQUENCE</scope>
    <source>
        <strain evidence="2">CBS 247.69</strain>
    </source>
</reference>
<dbReference type="Pfam" id="PF18684">
    <property type="entry name" value="PlyB_C"/>
    <property type="match status" value="1"/>
</dbReference>
<dbReference type="InterPro" id="IPR054586">
    <property type="entry name" value="MACPF_1_fungal"/>
</dbReference>
<gene>
    <name evidence="2" type="ORF">BDZ94DRAFT_1292160</name>
</gene>
<evidence type="ECO:0000313" key="2">
    <source>
        <dbReference type="EMBL" id="KAF9458125.1"/>
    </source>
</evidence>
<proteinExistence type="predicted"/>
<dbReference type="InterPro" id="IPR020864">
    <property type="entry name" value="MACPF"/>
</dbReference>
<evidence type="ECO:0000259" key="1">
    <source>
        <dbReference type="PROSITE" id="PS51412"/>
    </source>
</evidence>
<dbReference type="AlphaFoldDB" id="A0A9P6CDG5"/>
<dbReference type="Proteomes" id="UP000807353">
    <property type="component" value="Unassembled WGS sequence"/>
</dbReference>
<dbReference type="Pfam" id="PF22693">
    <property type="entry name" value="MACPF_1"/>
    <property type="match status" value="1"/>
</dbReference>
<keyword evidence="3" id="KW-1185">Reference proteome</keyword>
<dbReference type="PROSITE" id="PS51412">
    <property type="entry name" value="MACPF_2"/>
    <property type="match status" value="1"/>
</dbReference>
<comment type="caution">
    <text evidence="2">The sequence shown here is derived from an EMBL/GenBank/DDBJ whole genome shotgun (WGS) entry which is preliminary data.</text>
</comment>
<dbReference type="InterPro" id="IPR040971">
    <property type="entry name" value="PlyB_C"/>
</dbReference>
<evidence type="ECO:0000313" key="3">
    <source>
        <dbReference type="Proteomes" id="UP000807353"/>
    </source>
</evidence>
<feature type="domain" description="MACPF" evidence="1">
    <location>
        <begin position="16"/>
        <end position="337"/>
    </location>
</feature>
<dbReference type="OrthoDB" id="3269052at2759"/>
<accession>A0A9P6CDG5</accession>
<organism evidence="2 3">
    <name type="scientific">Collybia nuda</name>
    <dbReference type="NCBI Taxonomy" id="64659"/>
    <lineage>
        <taxon>Eukaryota</taxon>
        <taxon>Fungi</taxon>
        <taxon>Dikarya</taxon>
        <taxon>Basidiomycota</taxon>
        <taxon>Agaricomycotina</taxon>
        <taxon>Agaricomycetes</taxon>
        <taxon>Agaricomycetidae</taxon>
        <taxon>Agaricales</taxon>
        <taxon>Tricholomatineae</taxon>
        <taxon>Clitocybaceae</taxon>
        <taxon>Collybia</taxon>
    </lineage>
</organism>
<name>A0A9P6CDG5_9AGAR</name>
<protein>
    <submittedName>
        <fullName evidence="2">Erylysin B</fullName>
    </submittedName>
</protein>
<dbReference type="EMBL" id="MU150349">
    <property type="protein sequence ID" value="KAF9458125.1"/>
    <property type="molecule type" value="Genomic_DNA"/>
</dbReference>
<sequence>MSSVLSNVQAATAAAARFQDTSTIANLSGAQSGDTLNDVIADDDRRNKLINDNNLLKGIIMTRDKPVSSSRELIVRPDTLRSVINNMATIETTTVEAEFTKQLMESNYNSVAVKVSAPYVTASAEYSESSSWKDTETEKSIYVSSRYLFPQGRIDFTMPGSGFDDVVELNYEFTNAIQSALGKPTLAEQREALHNILEEYGHVFRTKVKIGGVLSAHTQETFKRTENETEVKRDIKVGLEVAVKNWGGGVTAGHGNTSGTIVTEQKRKLDTNFIVNGGDYTKIQETAEWIASTNKSEYWRAIEVFEVIPVVDILPESIKHKVKQLLKPLLGKWVGVEQIQDIGQFPVSIYRPKDPIPSGWFWFGHTADSSKGLLVKPTLPYKAGRNPALTSAHLGDGMSNQPFIDLPRYQLLSTYFGEFVYNTPPGSLLRGLRPDLALPGRYEMHGENIDKAVYITRPVSTSVPEDQCMDLQSVIRVKLPGSGNPPKPTWALRQEMVLFDSNEE</sequence>